<evidence type="ECO:0000313" key="1">
    <source>
        <dbReference type="EMBL" id="KAJ5146353.1"/>
    </source>
</evidence>
<gene>
    <name evidence="1" type="ORF">N7515_000917</name>
</gene>
<proteinExistence type="predicted"/>
<sequence length="113" mass="12477">MSGANSRDHQALFAYWLRSSVVSVLFSLISESFRLGNTLIIPIFGPRDLASALAHASLHCVIGLTLPPIDATFSSTVRLVRALGEEAFFTSRTTLPFASKALYLYWKRVLLMS</sequence>
<dbReference type="EMBL" id="JAPQKL010000001">
    <property type="protein sequence ID" value="KAJ5146353.1"/>
    <property type="molecule type" value="Genomic_DNA"/>
</dbReference>
<organism evidence="1 2">
    <name type="scientific">Penicillium bovifimosum</name>
    <dbReference type="NCBI Taxonomy" id="126998"/>
    <lineage>
        <taxon>Eukaryota</taxon>
        <taxon>Fungi</taxon>
        <taxon>Dikarya</taxon>
        <taxon>Ascomycota</taxon>
        <taxon>Pezizomycotina</taxon>
        <taxon>Eurotiomycetes</taxon>
        <taxon>Eurotiomycetidae</taxon>
        <taxon>Eurotiales</taxon>
        <taxon>Aspergillaceae</taxon>
        <taxon>Penicillium</taxon>
    </lineage>
</organism>
<protein>
    <submittedName>
        <fullName evidence="1">Uncharacterized protein</fullName>
    </submittedName>
</protein>
<dbReference type="Proteomes" id="UP001149079">
    <property type="component" value="Unassembled WGS sequence"/>
</dbReference>
<dbReference type="GeneID" id="81400831"/>
<reference evidence="1" key="2">
    <citation type="journal article" date="2023" name="IMA Fungus">
        <title>Comparative genomic study of the Penicillium genus elucidates a diverse pangenome and 15 lateral gene transfer events.</title>
        <authorList>
            <person name="Petersen C."/>
            <person name="Sorensen T."/>
            <person name="Nielsen M.R."/>
            <person name="Sondergaard T.E."/>
            <person name="Sorensen J.L."/>
            <person name="Fitzpatrick D.A."/>
            <person name="Frisvad J.C."/>
            <person name="Nielsen K.L."/>
        </authorList>
    </citation>
    <scope>NUCLEOTIDE SEQUENCE</scope>
    <source>
        <strain evidence="1">IBT 22155</strain>
    </source>
</reference>
<reference evidence="1" key="1">
    <citation type="submission" date="2022-11" db="EMBL/GenBank/DDBJ databases">
        <authorList>
            <person name="Petersen C."/>
        </authorList>
    </citation>
    <scope>NUCLEOTIDE SEQUENCE</scope>
    <source>
        <strain evidence="1">IBT 22155</strain>
    </source>
</reference>
<dbReference type="RefSeq" id="XP_056526827.1">
    <property type="nucleotide sequence ID" value="XM_056661661.1"/>
</dbReference>
<name>A0A9W9HGQ5_9EURO</name>
<evidence type="ECO:0000313" key="2">
    <source>
        <dbReference type="Proteomes" id="UP001149079"/>
    </source>
</evidence>
<keyword evidence="2" id="KW-1185">Reference proteome</keyword>
<comment type="caution">
    <text evidence="1">The sequence shown here is derived from an EMBL/GenBank/DDBJ whole genome shotgun (WGS) entry which is preliminary data.</text>
</comment>
<accession>A0A9W9HGQ5</accession>
<dbReference type="AlphaFoldDB" id="A0A9W9HGQ5"/>
<dbReference type="OrthoDB" id="4375162at2759"/>